<dbReference type="Gene3D" id="2.60.120.380">
    <property type="match status" value="1"/>
</dbReference>
<reference evidence="2 3" key="1">
    <citation type="submission" date="2023-07" db="EMBL/GenBank/DDBJ databases">
        <title>Sequencing the genomes of 1000 actinobacteria strains.</title>
        <authorList>
            <person name="Klenk H.-P."/>
        </authorList>
    </citation>
    <scope>NUCLEOTIDE SEQUENCE [LARGE SCALE GENOMIC DNA]</scope>
    <source>
        <strain evidence="2 3">DSM 44709</strain>
    </source>
</reference>
<proteinExistence type="predicted"/>
<gene>
    <name evidence="2" type="ORF">J2S42_002894</name>
</gene>
<dbReference type="EMBL" id="JAUSUZ010000001">
    <property type="protein sequence ID" value="MDQ0366225.1"/>
    <property type="molecule type" value="Genomic_DNA"/>
</dbReference>
<evidence type="ECO:0000313" key="2">
    <source>
        <dbReference type="EMBL" id="MDQ0366225.1"/>
    </source>
</evidence>
<sequence>MRHHGRHRLRQRRRRGVALTAAVLVLLGLGTQAASAAAGAVEVTAKLGGDPVTVRTVEPGQDAIVSFPAEAGQRALVEITDIRLGGMWVYLRDTTGATLRQVSCANGVECVLDTADLTASGRYSVYLDASQSSYGVATVRLHDVPPDVVAGYTIGGPATTISTDAPGQNAYLAFRGRAGQRVFTRVSAGTVGSITAYLLDPAGVSLGGGVCDVPCDIDATVLRADGEHRLLLSPSGVRTGSLTAQVLDVPADVEAVTGIGKPAPVTTTAPGQNARVLFDADAGAKVTVAVTESGFTTGRISLHGPKGEMLVSGDCTRNCALTGVPLTTSGTHTVLLDPTGAQTGTAVVTITVSAPDVLAVVVPGGDPVTLTVTEAGQNAAVVFTGAAKQHVSAVLSKGSLGRATASLRAPGGTVLASASCAVSCFLDVRSLPADGRYTLHVDPDGANTGSITVRVHDVPADAVVVAVPGGDPVPLTTTVPGQNAFADFAVKRGDRTFIQLTGGTFGNAPGYLRDPSGVDLALLQCASSCAFDAGAAATDGVHRIALDPQGADTGGITVTVYAVPADAIAHTAPGGGPVQVATGTPGQGATVVFDAVAGQRLSARLSGGTFGGSSSASAGLRRPDGSWLVNPVFCGVTCFLDAVTADMSGTYTLVVDPQGAAVGGITAEIFDVLDAAVDAEAGGDAVGVRTGTPGQNAVVSFHGAAGMRVSVRLTGGTFGTAATTLRGPDGGTLASAGSCGATCFADTVTLPVTGVYSVLVNPAGAAAGSATVQIHAVPPDATAAVTVGGGPAAVTVTVPGQNAAVTFDGVAGQAVTLVVEAGTGTTAYQLRGPDGTLLATRSGTAAVLVTIGPVMLTASGTQTLSLNPAAHAVGSSTVTAT</sequence>
<dbReference type="AlphaFoldDB" id="A0AAE4AWR0"/>
<comment type="caution">
    <text evidence="2">The sequence shown here is derived from an EMBL/GenBank/DDBJ whole genome shotgun (WGS) entry which is preliminary data.</text>
</comment>
<organism evidence="2 3">
    <name type="scientific">Catenuloplanes indicus</name>
    <dbReference type="NCBI Taxonomy" id="137267"/>
    <lineage>
        <taxon>Bacteria</taxon>
        <taxon>Bacillati</taxon>
        <taxon>Actinomycetota</taxon>
        <taxon>Actinomycetes</taxon>
        <taxon>Micromonosporales</taxon>
        <taxon>Micromonosporaceae</taxon>
        <taxon>Catenuloplanes</taxon>
    </lineage>
</organism>
<feature type="signal peptide" evidence="1">
    <location>
        <begin position="1"/>
        <end position="36"/>
    </location>
</feature>
<accession>A0AAE4AWR0</accession>
<keyword evidence="1" id="KW-0732">Signal</keyword>
<dbReference type="RefSeq" id="WP_307239404.1">
    <property type="nucleotide sequence ID" value="NZ_JAUSUZ010000001.1"/>
</dbReference>
<feature type="chain" id="PRO_5042175188" evidence="1">
    <location>
        <begin position="37"/>
        <end position="881"/>
    </location>
</feature>
<keyword evidence="3" id="KW-1185">Reference proteome</keyword>
<dbReference type="Proteomes" id="UP001240236">
    <property type="component" value="Unassembled WGS sequence"/>
</dbReference>
<evidence type="ECO:0000256" key="1">
    <source>
        <dbReference type="SAM" id="SignalP"/>
    </source>
</evidence>
<protein>
    <submittedName>
        <fullName evidence="2">Uncharacterized protein</fullName>
    </submittedName>
</protein>
<evidence type="ECO:0000313" key="3">
    <source>
        <dbReference type="Proteomes" id="UP001240236"/>
    </source>
</evidence>
<name>A0AAE4AWR0_9ACTN</name>